<dbReference type="GO" id="GO:0016567">
    <property type="term" value="P:protein ubiquitination"/>
    <property type="evidence" value="ECO:0007669"/>
    <property type="project" value="TreeGrafter"/>
</dbReference>
<dbReference type="PANTHER" id="PTHR24202">
    <property type="entry name" value="E3 UBIQUITIN-PROTEIN LIGASE MIB2"/>
    <property type="match status" value="1"/>
</dbReference>
<keyword evidence="5" id="KW-0863">Zinc-finger</keyword>
<evidence type="ECO:0000256" key="3">
    <source>
        <dbReference type="ARBA" id="ARBA00022723"/>
    </source>
</evidence>
<evidence type="ECO:0000256" key="7">
    <source>
        <dbReference type="ARBA" id="ARBA00022833"/>
    </source>
</evidence>
<evidence type="ECO:0000256" key="1">
    <source>
        <dbReference type="ARBA" id="ARBA00004906"/>
    </source>
</evidence>
<keyword evidence="6" id="KW-0833">Ubl conjugation pathway</keyword>
<evidence type="ECO:0000256" key="6">
    <source>
        <dbReference type="ARBA" id="ARBA00022786"/>
    </source>
</evidence>
<dbReference type="Pfam" id="PF18346">
    <property type="entry name" value="SH3_15"/>
    <property type="match status" value="3"/>
</dbReference>
<name>A0AAV7JMB8_9METZ</name>
<feature type="domain" description="Mind bomb SH3 repeat" evidence="8">
    <location>
        <begin position="123"/>
        <end position="187"/>
    </location>
</feature>
<reference evidence="9 10" key="1">
    <citation type="journal article" date="2023" name="BMC Biol.">
        <title>The compact genome of the sponge Oopsacas minuta (Hexactinellida) is lacking key metazoan core genes.</title>
        <authorList>
            <person name="Santini S."/>
            <person name="Schenkelaars Q."/>
            <person name="Jourda C."/>
            <person name="Duchesne M."/>
            <person name="Belahbib H."/>
            <person name="Rocher C."/>
            <person name="Selva M."/>
            <person name="Riesgo A."/>
            <person name="Vervoort M."/>
            <person name="Leys S.P."/>
            <person name="Kodjabachian L."/>
            <person name="Le Bivic A."/>
            <person name="Borchiellini C."/>
            <person name="Claverie J.M."/>
            <person name="Renard E."/>
        </authorList>
    </citation>
    <scope>NUCLEOTIDE SEQUENCE [LARGE SCALE GENOMIC DNA]</scope>
    <source>
        <strain evidence="9">SPO-2</strain>
    </source>
</reference>
<evidence type="ECO:0000313" key="9">
    <source>
        <dbReference type="EMBL" id="KAI6649569.1"/>
    </source>
</evidence>
<evidence type="ECO:0000313" key="10">
    <source>
        <dbReference type="Proteomes" id="UP001165289"/>
    </source>
</evidence>
<dbReference type="AlphaFoldDB" id="A0AAV7JMB8"/>
<sequence>METLLVRATRFLQPGENKLMGRAASLNSIHMIDGMNSKTLNRTLTKTKDQPFSFGIGEVVNVLTDKEKVKGLQMFHDRWIEDMDITIGREGVVRYISHNGEIGVEIEGVRWFFNPKCLTKEDFCIGDTVKVIEDENKARRLQYGLGEWSNSLYGILGKKGQVVNIYTDGCVEVHINDKSWAFNPKCLVKKPEIVTYTRDDPIKVISNGDMLKMIQGIVGWKEGMEKLSGKHGRVIATLPNKEIEVKIEEVRWVLSYKCIYKSKEPIIKCRVGDHVRVNENEETVRNLQEISRIWIEAMNVTLGKKGIISRVYRDGTIRVEIEGNEWNFNSKCLSLCN</sequence>
<keyword evidence="3" id="KW-0479">Metal-binding</keyword>
<keyword evidence="7" id="KW-0862">Zinc</keyword>
<evidence type="ECO:0000256" key="2">
    <source>
        <dbReference type="ARBA" id="ARBA00022679"/>
    </source>
</evidence>
<dbReference type="GO" id="GO:0005737">
    <property type="term" value="C:cytoplasm"/>
    <property type="evidence" value="ECO:0007669"/>
    <property type="project" value="TreeGrafter"/>
</dbReference>
<dbReference type="EMBL" id="JAKMXF010000320">
    <property type="protein sequence ID" value="KAI6649569.1"/>
    <property type="molecule type" value="Genomic_DNA"/>
</dbReference>
<feature type="domain" description="Mind bomb SH3 repeat" evidence="8">
    <location>
        <begin position="270"/>
        <end position="333"/>
    </location>
</feature>
<accession>A0AAV7JMB8</accession>
<organism evidence="9 10">
    <name type="scientific">Oopsacas minuta</name>
    <dbReference type="NCBI Taxonomy" id="111878"/>
    <lineage>
        <taxon>Eukaryota</taxon>
        <taxon>Metazoa</taxon>
        <taxon>Porifera</taxon>
        <taxon>Hexactinellida</taxon>
        <taxon>Hexasterophora</taxon>
        <taxon>Lyssacinosida</taxon>
        <taxon>Leucopsacidae</taxon>
        <taxon>Oopsacas</taxon>
    </lineage>
</organism>
<gene>
    <name evidence="9" type="ORF">LOD99_6735</name>
</gene>
<evidence type="ECO:0000259" key="8">
    <source>
        <dbReference type="Pfam" id="PF18346"/>
    </source>
</evidence>
<dbReference type="PANTHER" id="PTHR24202:SF4">
    <property type="entry name" value="E3 UBIQUITIN-PROTEIN LIGASE MIB2-RELATED"/>
    <property type="match status" value="1"/>
</dbReference>
<feature type="domain" description="Mind bomb SH3 repeat" evidence="8">
    <location>
        <begin position="54"/>
        <end position="118"/>
    </location>
</feature>
<keyword evidence="2" id="KW-0808">Transferase</keyword>
<dbReference type="Proteomes" id="UP001165289">
    <property type="component" value="Unassembled WGS sequence"/>
</dbReference>
<keyword evidence="4" id="KW-0677">Repeat</keyword>
<evidence type="ECO:0000256" key="5">
    <source>
        <dbReference type="ARBA" id="ARBA00022771"/>
    </source>
</evidence>
<keyword evidence="10" id="KW-1185">Reference proteome</keyword>
<comment type="pathway">
    <text evidence="1">Protein modification; protein ubiquitination.</text>
</comment>
<comment type="caution">
    <text evidence="9">The sequence shown here is derived from an EMBL/GenBank/DDBJ whole genome shotgun (WGS) entry which is preliminary data.</text>
</comment>
<dbReference type="InterPro" id="IPR040847">
    <property type="entry name" value="SH3_15"/>
</dbReference>
<dbReference type="GO" id="GO:0016740">
    <property type="term" value="F:transferase activity"/>
    <property type="evidence" value="ECO:0007669"/>
    <property type="project" value="UniProtKB-KW"/>
</dbReference>
<dbReference type="GO" id="GO:0008270">
    <property type="term" value="F:zinc ion binding"/>
    <property type="evidence" value="ECO:0007669"/>
    <property type="project" value="UniProtKB-KW"/>
</dbReference>
<proteinExistence type="predicted"/>
<evidence type="ECO:0000256" key="4">
    <source>
        <dbReference type="ARBA" id="ARBA00022737"/>
    </source>
</evidence>
<protein>
    <recommendedName>
        <fullName evidence="8">Mind bomb SH3 repeat domain-containing protein</fullName>
    </recommendedName>
</protein>